<feature type="DNA-binding region" description="Homeobox" evidence="2">
    <location>
        <begin position="36"/>
        <end position="79"/>
    </location>
</feature>
<name>A0AAV6UIF2_9ARAC</name>
<dbReference type="AlphaFoldDB" id="A0AAV6UIF2"/>
<dbReference type="InterPro" id="IPR009057">
    <property type="entry name" value="Homeodomain-like_sf"/>
</dbReference>
<dbReference type="Pfam" id="PF00046">
    <property type="entry name" value="Homeodomain"/>
    <property type="match status" value="1"/>
</dbReference>
<comment type="caution">
    <text evidence="6">The sequence shown here is derived from an EMBL/GenBank/DDBJ whole genome shotgun (WGS) entry which is preliminary data.</text>
</comment>
<sequence length="143" mass="16479">MYVKGRRLFSSKQKASKPVPAAKLPVTDIMCSSEIDASFRKCPYPNVVEILRLSEDLEVTRSKIKVEFQKRRQTYRLRKHQSEDTPVRSSRQPRPSAMMTSLQKVQSLYQSVLESTIAGCSVVSEWYSEYVLMEGYTYAELLT</sequence>
<evidence type="ECO:0000259" key="5">
    <source>
        <dbReference type="PROSITE" id="PS50071"/>
    </source>
</evidence>
<evidence type="ECO:0000256" key="2">
    <source>
        <dbReference type="PROSITE-ProRule" id="PRU00108"/>
    </source>
</evidence>
<evidence type="ECO:0000256" key="3">
    <source>
        <dbReference type="RuleBase" id="RU000682"/>
    </source>
</evidence>
<evidence type="ECO:0000313" key="6">
    <source>
        <dbReference type="EMBL" id="KAG8183966.1"/>
    </source>
</evidence>
<keyword evidence="2 3" id="KW-0238">DNA-binding</keyword>
<dbReference type="CDD" id="cd00086">
    <property type="entry name" value="homeodomain"/>
    <property type="match status" value="1"/>
</dbReference>
<evidence type="ECO:0000256" key="1">
    <source>
        <dbReference type="ARBA" id="ARBA00004123"/>
    </source>
</evidence>
<dbReference type="GO" id="GO:0003677">
    <property type="term" value="F:DNA binding"/>
    <property type="evidence" value="ECO:0007669"/>
    <property type="project" value="UniProtKB-UniRule"/>
</dbReference>
<evidence type="ECO:0000313" key="7">
    <source>
        <dbReference type="Proteomes" id="UP000827092"/>
    </source>
</evidence>
<dbReference type="GO" id="GO:0005634">
    <property type="term" value="C:nucleus"/>
    <property type="evidence" value="ECO:0007669"/>
    <property type="project" value="UniProtKB-SubCell"/>
</dbReference>
<keyword evidence="7" id="KW-1185">Reference proteome</keyword>
<dbReference type="Gene3D" id="1.10.10.60">
    <property type="entry name" value="Homeodomain-like"/>
    <property type="match status" value="1"/>
</dbReference>
<comment type="subcellular location">
    <subcellularLocation>
        <location evidence="1 2 3">Nucleus</location>
    </subcellularLocation>
</comment>
<dbReference type="InterPro" id="IPR001356">
    <property type="entry name" value="HD"/>
</dbReference>
<organism evidence="6 7">
    <name type="scientific">Oedothorax gibbosus</name>
    <dbReference type="NCBI Taxonomy" id="931172"/>
    <lineage>
        <taxon>Eukaryota</taxon>
        <taxon>Metazoa</taxon>
        <taxon>Ecdysozoa</taxon>
        <taxon>Arthropoda</taxon>
        <taxon>Chelicerata</taxon>
        <taxon>Arachnida</taxon>
        <taxon>Araneae</taxon>
        <taxon>Araneomorphae</taxon>
        <taxon>Entelegynae</taxon>
        <taxon>Araneoidea</taxon>
        <taxon>Linyphiidae</taxon>
        <taxon>Erigoninae</taxon>
        <taxon>Oedothorax</taxon>
    </lineage>
</organism>
<protein>
    <recommendedName>
        <fullName evidence="5">Homeobox domain-containing protein</fullName>
    </recommendedName>
</protein>
<evidence type="ECO:0000256" key="4">
    <source>
        <dbReference type="SAM" id="MobiDB-lite"/>
    </source>
</evidence>
<gene>
    <name evidence="6" type="ORF">JTE90_007400</name>
</gene>
<feature type="compositionally biased region" description="Polar residues" evidence="4">
    <location>
        <begin position="87"/>
        <end position="96"/>
    </location>
</feature>
<keyword evidence="2 3" id="KW-0371">Homeobox</keyword>
<dbReference type="EMBL" id="JAFNEN010000394">
    <property type="protein sequence ID" value="KAG8183966.1"/>
    <property type="molecule type" value="Genomic_DNA"/>
</dbReference>
<dbReference type="Proteomes" id="UP000827092">
    <property type="component" value="Unassembled WGS sequence"/>
</dbReference>
<dbReference type="SUPFAM" id="SSF46689">
    <property type="entry name" value="Homeodomain-like"/>
    <property type="match status" value="1"/>
</dbReference>
<dbReference type="PROSITE" id="PS50071">
    <property type="entry name" value="HOMEOBOX_2"/>
    <property type="match status" value="1"/>
</dbReference>
<accession>A0AAV6UIF2</accession>
<proteinExistence type="predicted"/>
<feature type="domain" description="Homeobox" evidence="5">
    <location>
        <begin position="34"/>
        <end position="78"/>
    </location>
</feature>
<keyword evidence="2 3" id="KW-0539">Nucleus</keyword>
<reference evidence="6 7" key="1">
    <citation type="journal article" date="2022" name="Nat. Ecol. Evol.">
        <title>A masculinizing supergene underlies an exaggerated male reproductive morph in a spider.</title>
        <authorList>
            <person name="Hendrickx F."/>
            <person name="De Corte Z."/>
            <person name="Sonet G."/>
            <person name="Van Belleghem S.M."/>
            <person name="Kostlbacher S."/>
            <person name="Vangestel C."/>
        </authorList>
    </citation>
    <scope>NUCLEOTIDE SEQUENCE [LARGE SCALE GENOMIC DNA]</scope>
    <source>
        <strain evidence="6">W744_W776</strain>
    </source>
</reference>
<feature type="region of interest" description="Disordered" evidence="4">
    <location>
        <begin position="75"/>
        <end position="96"/>
    </location>
</feature>